<dbReference type="RefSeq" id="WP_043399701.1">
    <property type="nucleotide sequence ID" value="NZ_JPMI01000159.1"/>
</dbReference>
<dbReference type="AlphaFoldDB" id="A0A084SRR2"/>
<dbReference type="PANTHER" id="PTHR43720:SF2">
    <property type="entry name" value="2-AMINOMUCONIC SEMIALDEHYDE DEHYDROGENASE"/>
    <property type="match status" value="1"/>
</dbReference>
<gene>
    <name evidence="7" type="ORF">Q664_23870</name>
</gene>
<feature type="domain" description="Aldehyde dehydrogenase" evidence="6">
    <location>
        <begin position="17"/>
        <end position="476"/>
    </location>
</feature>
<proteinExistence type="inferred from homology"/>
<dbReference type="InterPro" id="IPR016163">
    <property type="entry name" value="Ald_DH_C"/>
</dbReference>
<dbReference type="CDD" id="cd07093">
    <property type="entry name" value="ALDH_F8_HMSADH"/>
    <property type="match status" value="1"/>
</dbReference>
<dbReference type="PROSITE" id="PS00070">
    <property type="entry name" value="ALDEHYDE_DEHYDR_CYS"/>
    <property type="match status" value="1"/>
</dbReference>
<dbReference type="PROSITE" id="PS00687">
    <property type="entry name" value="ALDEHYDE_DEHYDR_GLU"/>
    <property type="match status" value="1"/>
</dbReference>
<accession>A0A084SRR2</accession>
<comment type="similarity">
    <text evidence="1 5">Belongs to the aldehyde dehydrogenase family.</text>
</comment>
<evidence type="ECO:0000256" key="3">
    <source>
        <dbReference type="ARBA" id="ARBA00023027"/>
    </source>
</evidence>
<evidence type="ECO:0000313" key="7">
    <source>
        <dbReference type="EMBL" id="KFA91147.1"/>
    </source>
</evidence>
<name>A0A084SRR2_9BACT</name>
<keyword evidence="2 5" id="KW-0560">Oxidoreductase</keyword>
<evidence type="ECO:0000256" key="1">
    <source>
        <dbReference type="ARBA" id="ARBA00009986"/>
    </source>
</evidence>
<dbReference type="Gene3D" id="3.40.605.10">
    <property type="entry name" value="Aldehyde Dehydrogenase, Chain A, domain 1"/>
    <property type="match status" value="1"/>
</dbReference>
<evidence type="ECO:0000256" key="2">
    <source>
        <dbReference type="ARBA" id="ARBA00023002"/>
    </source>
</evidence>
<keyword evidence="3" id="KW-0520">NAD</keyword>
<dbReference type="Proteomes" id="UP000028547">
    <property type="component" value="Unassembled WGS sequence"/>
</dbReference>
<evidence type="ECO:0000259" key="6">
    <source>
        <dbReference type="Pfam" id="PF00171"/>
    </source>
</evidence>
<dbReference type="GO" id="GO:0004030">
    <property type="term" value="F:aldehyde dehydrogenase [NAD(P)+] activity"/>
    <property type="evidence" value="ECO:0007669"/>
    <property type="project" value="UniProtKB-ARBA"/>
</dbReference>
<reference evidence="7 8" key="1">
    <citation type="submission" date="2014-07" db="EMBL/GenBank/DDBJ databases">
        <title>Draft Genome Sequence of Gephyronic Acid Producer, Cystobacter violaceus Strain Cb vi76.</title>
        <authorList>
            <person name="Stevens D.C."/>
            <person name="Young J."/>
            <person name="Carmichael R."/>
            <person name="Tan J."/>
            <person name="Taylor R.E."/>
        </authorList>
    </citation>
    <scope>NUCLEOTIDE SEQUENCE [LARGE SCALE GENOMIC DNA]</scope>
    <source>
        <strain evidence="7 8">Cb vi76</strain>
    </source>
</reference>
<dbReference type="EMBL" id="JPMI01000159">
    <property type="protein sequence ID" value="KFA91147.1"/>
    <property type="molecule type" value="Genomic_DNA"/>
</dbReference>
<dbReference type="InterPro" id="IPR015590">
    <property type="entry name" value="Aldehyde_DH_dom"/>
</dbReference>
<feature type="active site" evidence="4">
    <location>
        <position position="248"/>
    </location>
</feature>
<comment type="caution">
    <text evidence="7">The sequence shown here is derived from an EMBL/GenBank/DDBJ whole genome shotgun (WGS) entry which is preliminary data.</text>
</comment>
<protein>
    <submittedName>
        <fullName evidence="7">2-hydroxymuconic semialdehyde dehydrogenase</fullName>
    </submittedName>
</protein>
<dbReference type="PANTHER" id="PTHR43720">
    <property type="entry name" value="2-AMINOMUCONIC SEMIALDEHYDE DEHYDROGENASE"/>
    <property type="match status" value="1"/>
</dbReference>
<dbReference type="InterPro" id="IPR029510">
    <property type="entry name" value="Ald_DH_CS_GLU"/>
</dbReference>
<dbReference type="InterPro" id="IPR016162">
    <property type="entry name" value="Ald_DH_N"/>
</dbReference>
<evidence type="ECO:0000256" key="5">
    <source>
        <dbReference type="RuleBase" id="RU003345"/>
    </source>
</evidence>
<dbReference type="Pfam" id="PF00171">
    <property type="entry name" value="Aldedh"/>
    <property type="match status" value="1"/>
</dbReference>
<dbReference type="FunFam" id="3.40.605.10:FF:000001">
    <property type="entry name" value="Aldehyde dehydrogenase 1"/>
    <property type="match status" value="1"/>
</dbReference>
<evidence type="ECO:0000313" key="8">
    <source>
        <dbReference type="Proteomes" id="UP000028547"/>
    </source>
</evidence>
<organism evidence="7 8">
    <name type="scientific">Archangium violaceum Cb vi76</name>
    <dbReference type="NCBI Taxonomy" id="1406225"/>
    <lineage>
        <taxon>Bacteria</taxon>
        <taxon>Pseudomonadati</taxon>
        <taxon>Myxococcota</taxon>
        <taxon>Myxococcia</taxon>
        <taxon>Myxococcales</taxon>
        <taxon>Cystobacterineae</taxon>
        <taxon>Archangiaceae</taxon>
        <taxon>Archangium</taxon>
    </lineage>
</organism>
<dbReference type="Gene3D" id="3.40.309.10">
    <property type="entry name" value="Aldehyde Dehydrogenase, Chain A, domain 2"/>
    <property type="match status" value="1"/>
</dbReference>
<evidence type="ECO:0000256" key="4">
    <source>
        <dbReference type="PROSITE-ProRule" id="PRU10007"/>
    </source>
</evidence>
<dbReference type="SUPFAM" id="SSF53720">
    <property type="entry name" value="ALDH-like"/>
    <property type="match status" value="1"/>
</dbReference>
<dbReference type="InterPro" id="IPR016161">
    <property type="entry name" value="Ald_DH/histidinol_DH"/>
</dbReference>
<dbReference type="FunFam" id="3.40.309.10:FF:000012">
    <property type="entry name" value="Betaine aldehyde dehydrogenase"/>
    <property type="match status" value="1"/>
</dbReference>
<dbReference type="InterPro" id="IPR016160">
    <property type="entry name" value="Ald_DH_CS_CYS"/>
</dbReference>
<sequence length="480" mass="52101">MEKVLNYIGGELVAPSSQVWFDKPDPATGEPSVQVPDSDEKDIQRAVEAARNAFPAWAATPAAERARLLRRVADTLRTRLDAFARAEAIDTGKPFKLASTVDIPRSIQNFEFFADAVTQFSTEAHVMDGGALNYTVRSPLGVVGCISPWNLPLYLLTWKLAPALAIGNCVVAKPSEVTPMTAYLLAQVCREVGLPPGVLNIVHGYGARVGSAMSRHPDISAISFTGSTRTGAEIARVAAPLFKKLSLEMGGKNPNVIFADCDFDEALATTVRSTFSNQGQICLCGSRIFVQAPIYERFKAALVERTKALKVGDPMDPSTDQGALVSPQHFEKVMGCIEVARKEGGRVLTGGKRAEVPGRCRDGWFVEPTLIEGLGHACSTNQEEIFGPVATLTPFEKEEEVLAWANSTRYGLAASVWTRDVTRAHRFAAKLESGIVWVNCWMLRDLRTPFGGVKESGVGREGGLDALRFFTEPKNVCVKL</sequence>